<feature type="region of interest" description="Disordered" evidence="6">
    <location>
        <begin position="1"/>
        <end position="24"/>
    </location>
</feature>
<feature type="domain" description="Glucose-6-phosphate dehydrogenase NAD-binding" evidence="7">
    <location>
        <begin position="40"/>
        <end position="205"/>
    </location>
</feature>
<keyword evidence="2" id="KW-0313">Glucose metabolism</keyword>
<dbReference type="PANTHER" id="PTHR23429:SF0">
    <property type="entry name" value="GLUCOSE-6-PHOSPHATE 1-DEHYDROGENASE"/>
    <property type="match status" value="1"/>
</dbReference>
<dbReference type="Pfam" id="PF00479">
    <property type="entry name" value="G6PD_N"/>
    <property type="match status" value="1"/>
</dbReference>
<keyword evidence="3" id="KW-0521">NADP</keyword>
<dbReference type="Pfam" id="PF02781">
    <property type="entry name" value="G6PD_C"/>
    <property type="match status" value="1"/>
</dbReference>
<sequence>MPDRSPERSGIPLPLGPQRSGTWDDLPMAASTPPTTTLLILGAGGDLTHRLLLPGIATLLMAERDRTLRIVGSDRVDMTAADWRARIKESFATVKAPATVTRTGSRDTAYIKADILDPNSLQDLISSCGDGPLVIFFALPPSVTMKCCELLQKIHLPHETRLALEKPFGTDFASARKFNDLLARVVPEDSIYRIDHFLGVNTVLNLIGLRFANRLFQPMWSNEHIEKVEVLYDEALALEGRAGYYDTAGALRDMIQSHLIQVLALFAMESIATLDARELQDQKAQVMRAMRLWNGDPVTASRRARYTKGTSDGRRIPDYIKEPGVDASRLTETLAEITVEVANNRWAGVPFTMRSGKALGEVRKMIVVTFKDVAHLPHGFAGPSGSDTLVIGLKPGTVSLTLTMNAEGDPLDLEQKTLEAVLAPPRMQAYGEVLGQILDGSQLLTVRGDSAEECWRIVEPVLKAWAADKVPMETYAAGSRGPRNWATSREHV</sequence>
<dbReference type="InterPro" id="IPR036291">
    <property type="entry name" value="NAD(P)-bd_dom_sf"/>
</dbReference>
<dbReference type="PANTHER" id="PTHR23429">
    <property type="entry name" value="GLUCOSE-6-PHOSPHATE 1-DEHYDROGENASE G6PD"/>
    <property type="match status" value="1"/>
</dbReference>
<evidence type="ECO:0000256" key="6">
    <source>
        <dbReference type="SAM" id="MobiDB-lite"/>
    </source>
</evidence>
<evidence type="ECO:0000256" key="4">
    <source>
        <dbReference type="ARBA" id="ARBA00023002"/>
    </source>
</evidence>
<evidence type="ECO:0000313" key="10">
    <source>
        <dbReference type="Proteomes" id="UP001499938"/>
    </source>
</evidence>
<dbReference type="InterPro" id="IPR022674">
    <property type="entry name" value="G6P_DH_NAD-bd"/>
</dbReference>
<evidence type="ECO:0000259" key="7">
    <source>
        <dbReference type="Pfam" id="PF00479"/>
    </source>
</evidence>
<accession>A0ABP4XRI7</accession>
<dbReference type="InterPro" id="IPR001282">
    <property type="entry name" value="G6P_DH"/>
</dbReference>
<feature type="domain" description="Glucose-6-phosphate dehydrogenase C-terminal" evidence="8">
    <location>
        <begin position="209"/>
        <end position="485"/>
    </location>
</feature>
<dbReference type="Gene3D" id="3.40.50.720">
    <property type="entry name" value="NAD(P)-binding Rossmann-like Domain"/>
    <property type="match status" value="1"/>
</dbReference>
<evidence type="ECO:0000256" key="5">
    <source>
        <dbReference type="ARBA" id="ARBA00023277"/>
    </source>
</evidence>
<gene>
    <name evidence="9" type="primary">zwf_1</name>
    <name evidence="9" type="ORF">GCM10009811_12730</name>
</gene>
<protein>
    <submittedName>
        <fullName evidence="9">Glucose-6-phosphate dehydrogenase</fullName>
    </submittedName>
</protein>
<dbReference type="PIRSF" id="PIRSF000110">
    <property type="entry name" value="G6PD"/>
    <property type="match status" value="1"/>
</dbReference>
<evidence type="ECO:0000256" key="2">
    <source>
        <dbReference type="ARBA" id="ARBA00022526"/>
    </source>
</evidence>
<evidence type="ECO:0000259" key="8">
    <source>
        <dbReference type="Pfam" id="PF02781"/>
    </source>
</evidence>
<dbReference type="NCBIfam" id="NF009492">
    <property type="entry name" value="PRK12853.1-3"/>
    <property type="match status" value="1"/>
</dbReference>
<dbReference type="InterPro" id="IPR022675">
    <property type="entry name" value="G6P_DH_C"/>
</dbReference>
<evidence type="ECO:0000256" key="3">
    <source>
        <dbReference type="ARBA" id="ARBA00022857"/>
    </source>
</evidence>
<comment type="caution">
    <text evidence="9">The sequence shown here is derived from an EMBL/GenBank/DDBJ whole genome shotgun (WGS) entry which is preliminary data.</text>
</comment>
<keyword evidence="5" id="KW-0119">Carbohydrate metabolism</keyword>
<dbReference type="Gene3D" id="3.30.360.10">
    <property type="entry name" value="Dihydrodipicolinate Reductase, domain 2"/>
    <property type="match status" value="1"/>
</dbReference>
<evidence type="ECO:0000256" key="1">
    <source>
        <dbReference type="ARBA" id="ARBA00004937"/>
    </source>
</evidence>
<organism evidence="9 10">
    <name type="scientific">Nostocoides veronense</name>
    <dbReference type="NCBI Taxonomy" id="330836"/>
    <lineage>
        <taxon>Bacteria</taxon>
        <taxon>Bacillati</taxon>
        <taxon>Actinomycetota</taxon>
        <taxon>Actinomycetes</taxon>
        <taxon>Micrococcales</taxon>
        <taxon>Intrasporangiaceae</taxon>
        <taxon>Nostocoides</taxon>
    </lineage>
</organism>
<dbReference type="EMBL" id="BAAAPO010000021">
    <property type="protein sequence ID" value="GAA1789251.1"/>
    <property type="molecule type" value="Genomic_DNA"/>
</dbReference>
<proteinExistence type="predicted"/>
<name>A0ABP4XRI7_9MICO</name>
<dbReference type="PRINTS" id="PR00079">
    <property type="entry name" value="G6PDHDRGNASE"/>
</dbReference>
<dbReference type="SUPFAM" id="SSF51735">
    <property type="entry name" value="NAD(P)-binding Rossmann-fold domains"/>
    <property type="match status" value="1"/>
</dbReference>
<dbReference type="SUPFAM" id="SSF55347">
    <property type="entry name" value="Glyceraldehyde-3-phosphate dehydrogenase-like, C-terminal domain"/>
    <property type="match status" value="1"/>
</dbReference>
<reference evidence="10" key="1">
    <citation type="journal article" date="2019" name="Int. J. Syst. Evol. Microbiol.">
        <title>The Global Catalogue of Microorganisms (GCM) 10K type strain sequencing project: providing services to taxonomists for standard genome sequencing and annotation.</title>
        <authorList>
            <consortium name="The Broad Institute Genomics Platform"/>
            <consortium name="The Broad Institute Genome Sequencing Center for Infectious Disease"/>
            <person name="Wu L."/>
            <person name="Ma J."/>
        </authorList>
    </citation>
    <scope>NUCLEOTIDE SEQUENCE [LARGE SCALE GENOMIC DNA]</scope>
    <source>
        <strain evidence="10">JCM 15592</strain>
    </source>
</reference>
<dbReference type="Proteomes" id="UP001499938">
    <property type="component" value="Unassembled WGS sequence"/>
</dbReference>
<keyword evidence="4" id="KW-0560">Oxidoreductase</keyword>
<keyword evidence="10" id="KW-1185">Reference proteome</keyword>
<comment type="pathway">
    <text evidence="1">Carbohydrate degradation; pentose phosphate pathway; D-ribulose 5-phosphate from D-glucose 6-phosphate (oxidative stage): step 1/3.</text>
</comment>
<evidence type="ECO:0000313" key="9">
    <source>
        <dbReference type="EMBL" id="GAA1789251.1"/>
    </source>
</evidence>